<proteinExistence type="predicted"/>
<dbReference type="OrthoDB" id="5679023at2"/>
<organism evidence="1 2">
    <name type="scientific">[Pasteurella] mairii</name>
    <dbReference type="NCBI Taxonomy" id="757"/>
    <lineage>
        <taxon>Bacteria</taxon>
        <taxon>Pseudomonadati</taxon>
        <taxon>Pseudomonadota</taxon>
        <taxon>Gammaproteobacteria</taxon>
        <taxon>Pasteurellales</taxon>
        <taxon>Pasteurellaceae</taxon>
    </lineage>
</organism>
<evidence type="ECO:0000313" key="1">
    <source>
        <dbReference type="EMBL" id="SUB34673.1"/>
    </source>
</evidence>
<sequence>MNWAKSQGMNLDNTTLKSYVAGTSYPITNSTILGKLSLGVLDQGYVEKAASLFKNGQVEYAISPRDTVATGIGLPWQMGSLSFGIGNTDTTGNNFVGIPLWGMIMGDHTKAYYRDEDVIRFISKSEEEYQSIINSQQKTWGNTTPKINIIKFENEKVVGVME</sequence>
<name>A0A379B7R0_9PAST</name>
<dbReference type="Proteomes" id="UP000254280">
    <property type="component" value="Unassembled WGS sequence"/>
</dbReference>
<keyword evidence="2" id="KW-1185">Reference proteome</keyword>
<dbReference type="EMBL" id="UGSS01000002">
    <property type="protein sequence ID" value="SUB34673.1"/>
    <property type="molecule type" value="Genomic_DNA"/>
</dbReference>
<reference evidence="1 2" key="1">
    <citation type="submission" date="2018-06" db="EMBL/GenBank/DDBJ databases">
        <authorList>
            <consortium name="Pathogen Informatics"/>
            <person name="Doyle S."/>
        </authorList>
    </citation>
    <scope>NUCLEOTIDE SEQUENCE [LARGE SCALE GENOMIC DNA]</scope>
    <source>
        <strain evidence="1 2">NCTC10699</strain>
    </source>
</reference>
<evidence type="ECO:0000313" key="2">
    <source>
        <dbReference type="Proteomes" id="UP000254280"/>
    </source>
</evidence>
<gene>
    <name evidence="1" type="ORF">NCTC10699_02354</name>
</gene>
<dbReference type="AlphaFoldDB" id="A0A379B7R0"/>
<accession>A0A379B7R0</accession>
<protein>
    <submittedName>
        <fullName evidence="1">Uncharacterized protein</fullName>
    </submittedName>
</protein>